<feature type="transmembrane region" description="Helical" evidence="1">
    <location>
        <begin position="140"/>
        <end position="162"/>
    </location>
</feature>
<dbReference type="RefSeq" id="WP_066703386.1">
    <property type="nucleotide sequence ID" value="NZ_AP018664.1"/>
</dbReference>
<gene>
    <name evidence="3" type="ORF">SAMIE_1018360</name>
</gene>
<dbReference type="InterPro" id="IPR018776">
    <property type="entry name" value="Membrane_prot_PTPS-rel_domain"/>
</dbReference>
<feature type="transmembrane region" description="Helical" evidence="1">
    <location>
        <begin position="283"/>
        <end position="303"/>
    </location>
</feature>
<feature type="transmembrane region" description="Helical" evidence="1">
    <location>
        <begin position="78"/>
        <end position="107"/>
    </location>
</feature>
<feature type="transmembrane region" description="Helical" evidence="1">
    <location>
        <begin position="174"/>
        <end position="199"/>
    </location>
</feature>
<evidence type="ECO:0000313" key="4">
    <source>
        <dbReference type="Proteomes" id="UP000279959"/>
    </source>
</evidence>
<keyword evidence="1" id="KW-0812">Transmembrane</keyword>
<keyword evidence="1" id="KW-1133">Transmembrane helix</keyword>
<dbReference type="Proteomes" id="UP000279959">
    <property type="component" value="Chromosome"/>
</dbReference>
<dbReference type="EMBL" id="AP018664">
    <property type="protein sequence ID" value="BBD98335.1"/>
    <property type="molecule type" value="Genomic_DNA"/>
</dbReference>
<evidence type="ECO:0000259" key="2">
    <source>
        <dbReference type="Pfam" id="PF10131"/>
    </source>
</evidence>
<evidence type="ECO:0000256" key="1">
    <source>
        <dbReference type="SAM" id="Phobius"/>
    </source>
</evidence>
<dbReference type="Pfam" id="PF10131">
    <property type="entry name" value="PTPS_related"/>
    <property type="match status" value="1"/>
</dbReference>
<name>A0A494WCQ8_9SPHN</name>
<feature type="transmembrane region" description="Helical" evidence="1">
    <location>
        <begin position="339"/>
        <end position="361"/>
    </location>
</feature>
<protein>
    <submittedName>
        <fullName evidence="3">Integral membrane-like protein</fullName>
    </submittedName>
</protein>
<feature type="transmembrane region" description="Helical" evidence="1">
    <location>
        <begin position="255"/>
        <end position="276"/>
    </location>
</feature>
<dbReference type="AlphaFoldDB" id="A0A494WCQ8"/>
<evidence type="ECO:0000313" key="3">
    <source>
        <dbReference type="EMBL" id="BBD98335.1"/>
    </source>
</evidence>
<accession>A0A494WCQ8</accession>
<feature type="domain" description="Membrane protein 6-pyruvoyl-tetrahydropterin synthase-related" evidence="2">
    <location>
        <begin position="72"/>
        <end position="236"/>
    </location>
</feature>
<keyword evidence="4" id="KW-1185">Reference proteome</keyword>
<dbReference type="KEGG" id="sami:SAMIE_1018360"/>
<keyword evidence="1" id="KW-0472">Membrane</keyword>
<proteinExistence type="predicted"/>
<organism evidence="3 4">
    <name type="scientific">Sphingobium amiense</name>
    <dbReference type="NCBI Taxonomy" id="135719"/>
    <lineage>
        <taxon>Bacteria</taxon>
        <taxon>Pseudomonadati</taxon>
        <taxon>Pseudomonadota</taxon>
        <taxon>Alphaproteobacteria</taxon>
        <taxon>Sphingomonadales</taxon>
        <taxon>Sphingomonadaceae</taxon>
        <taxon>Sphingobium</taxon>
    </lineage>
</organism>
<reference evidence="3 4" key="1">
    <citation type="submission" date="2018-05" db="EMBL/GenBank/DDBJ databases">
        <title>Complete Genome Sequence of the Nonylphenol-Degrading Bacterium Sphingobium amiense DSM 16289T.</title>
        <authorList>
            <person name="Ootsuka M."/>
            <person name="Nishizawa T."/>
            <person name="Ohta H."/>
        </authorList>
    </citation>
    <scope>NUCLEOTIDE SEQUENCE [LARGE SCALE GENOMIC DNA]</scope>
    <source>
        <strain evidence="3 4">DSM 16289</strain>
    </source>
</reference>
<sequence>MRSYPLLRHPLVALTLLGLALMLPALLWGPGTTHLHQYNILWTEHFGQEMAAGHFYERWLPASFEGIGSPAFYFYPPFAYWIGGGLNALGIPVLTAINLTGLVLLVASGLAMYRWLAARGTHPLLGAALYMAAPYHLHDIYVRGALAEAAAFVWLPLIALAIDRLPERRATLLLAASCAGLLLSHLPLAMLTAFFLVTPMVARRWWRRDPVLVPAALAGAMALCLAAFYLLPAMTLQSHVSISLLWGPDYRATDWSVLNASFELFPSLALGLMLLAWPAARSFWGAMAILLALLSVRLIPFVWDIEMLNKVQFPWRALCLAEFAAVTAMMSVRLRPALAAGGALLLIFPYAFTGFLTAAFMGRPDDTAQIERIAPDAPEYLPRGFDLTHVERKYRWTDMSAYRALPRGDAILVRRAGPVTLGHAAFPIWRVTRDGQPVASAGPLIHFTATPGLYRVERVTLWQERWGAAISLATALLLALMAMGQRRISHLSKFATYSPLSPRLDRPARLAFRSRQSGGEV</sequence>
<feature type="transmembrane region" description="Helical" evidence="1">
    <location>
        <begin position="211"/>
        <end position="235"/>
    </location>
</feature>